<keyword evidence="2" id="KW-0963">Cytoplasm</keyword>
<dbReference type="InterPro" id="IPR025307">
    <property type="entry name" value="FIIND_dom"/>
</dbReference>
<dbReference type="EMBL" id="JAHRIO010034280">
    <property type="protein sequence ID" value="MEQ2169850.1"/>
    <property type="molecule type" value="Genomic_DNA"/>
</dbReference>
<comment type="subcellular location">
    <subcellularLocation>
        <location evidence="1">Cytoplasm</location>
        <location evidence="1">Cytosol</location>
    </subcellularLocation>
</comment>
<keyword evidence="5" id="KW-1185">Reference proteome</keyword>
<feature type="domain" description="FIIND" evidence="3">
    <location>
        <begin position="1"/>
        <end position="80"/>
    </location>
</feature>
<evidence type="ECO:0000313" key="5">
    <source>
        <dbReference type="Proteomes" id="UP001476798"/>
    </source>
</evidence>
<name>A0ABV0NEM8_9TELE</name>
<reference evidence="4 5" key="1">
    <citation type="submission" date="2021-06" db="EMBL/GenBank/DDBJ databases">
        <authorList>
            <person name="Palmer J.M."/>
        </authorList>
    </citation>
    <scope>NUCLEOTIDE SEQUENCE [LARGE SCALE GENOMIC DNA]</scope>
    <source>
        <strain evidence="4 5">GA_2019</strain>
        <tissue evidence="4">Muscle</tissue>
    </source>
</reference>
<evidence type="ECO:0000256" key="1">
    <source>
        <dbReference type="ARBA" id="ARBA00004514"/>
    </source>
</evidence>
<dbReference type="InterPro" id="IPR011029">
    <property type="entry name" value="DEATH-like_dom_sf"/>
</dbReference>
<dbReference type="Gene3D" id="1.10.533.10">
    <property type="entry name" value="Death Domain, Fas"/>
    <property type="match status" value="1"/>
</dbReference>
<accession>A0ABV0NEM8</accession>
<dbReference type="PROSITE" id="PS51830">
    <property type="entry name" value="FIIND"/>
    <property type="match status" value="1"/>
</dbReference>
<protein>
    <recommendedName>
        <fullName evidence="3">FIIND domain-containing protein</fullName>
    </recommendedName>
</protein>
<dbReference type="Proteomes" id="UP001476798">
    <property type="component" value="Unassembled WGS sequence"/>
</dbReference>
<evidence type="ECO:0000259" key="3">
    <source>
        <dbReference type="PROSITE" id="PS51830"/>
    </source>
</evidence>
<organism evidence="4 5">
    <name type="scientific">Goodea atripinnis</name>
    <dbReference type="NCBI Taxonomy" id="208336"/>
    <lineage>
        <taxon>Eukaryota</taxon>
        <taxon>Metazoa</taxon>
        <taxon>Chordata</taxon>
        <taxon>Craniata</taxon>
        <taxon>Vertebrata</taxon>
        <taxon>Euteleostomi</taxon>
        <taxon>Actinopterygii</taxon>
        <taxon>Neopterygii</taxon>
        <taxon>Teleostei</taxon>
        <taxon>Neoteleostei</taxon>
        <taxon>Acanthomorphata</taxon>
        <taxon>Ovalentaria</taxon>
        <taxon>Atherinomorphae</taxon>
        <taxon>Cyprinodontiformes</taxon>
        <taxon>Goodeidae</taxon>
        <taxon>Goodea</taxon>
    </lineage>
</organism>
<proteinExistence type="predicted"/>
<comment type="caution">
    <text evidence="4">The sequence shown here is derived from an EMBL/GenBank/DDBJ whole genome shotgun (WGS) entry which is preliminary data.</text>
</comment>
<evidence type="ECO:0000256" key="2">
    <source>
        <dbReference type="ARBA" id="ARBA00022490"/>
    </source>
</evidence>
<dbReference type="Pfam" id="PF23679">
    <property type="entry name" value="UPA-FIIND"/>
    <property type="match status" value="1"/>
</dbReference>
<feature type="non-terminal residue" evidence="4">
    <location>
        <position position="1"/>
    </location>
</feature>
<sequence>PKQLYTLSTCPGEDSVLVQPTEAEFDAESYDNYLPTFQVVYEKMMKHIKLFLKDSSSSSIWERRVCLSAAGVQKSCGSTRQNLGPKEQLEEIRISFMDGISEPVLQCLLDRLLRKKVLSDPDRVPIKY</sequence>
<evidence type="ECO:0000313" key="4">
    <source>
        <dbReference type="EMBL" id="MEQ2169850.1"/>
    </source>
</evidence>
<gene>
    <name evidence="4" type="ORF">GOODEAATRI_029316</name>
</gene>